<proteinExistence type="predicted"/>
<reference evidence="1" key="1">
    <citation type="submission" date="2020-11" db="EMBL/GenBank/DDBJ databases">
        <authorList>
            <person name="Whitehead M."/>
        </authorList>
    </citation>
    <scope>NUCLEOTIDE SEQUENCE</scope>
    <source>
        <strain evidence="1">EGII</strain>
    </source>
</reference>
<comment type="caution">
    <text evidence="1">The sequence shown here is derived from an EMBL/GenBank/DDBJ whole genome shotgun (WGS) entry which is preliminary data.</text>
</comment>
<dbReference type="AlphaFoldDB" id="A0A811UGH8"/>
<evidence type="ECO:0000313" key="1">
    <source>
        <dbReference type="EMBL" id="CAD6996695.1"/>
    </source>
</evidence>
<gene>
    <name evidence="1" type="ORF">CCAP1982_LOCUS5379</name>
</gene>
<evidence type="ECO:0000313" key="2">
    <source>
        <dbReference type="Proteomes" id="UP000606786"/>
    </source>
</evidence>
<keyword evidence="2" id="KW-1185">Reference proteome</keyword>
<organism evidence="1 2">
    <name type="scientific">Ceratitis capitata</name>
    <name type="common">Mediterranean fruit fly</name>
    <name type="synonym">Tephritis capitata</name>
    <dbReference type="NCBI Taxonomy" id="7213"/>
    <lineage>
        <taxon>Eukaryota</taxon>
        <taxon>Metazoa</taxon>
        <taxon>Ecdysozoa</taxon>
        <taxon>Arthropoda</taxon>
        <taxon>Hexapoda</taxon>
        <taxon>Insecta</taxon>
        <taxon>Pterygota</taxon>
        <taxon>Neoptera</taxon>
        <taxon>Endopterygota</taxon>
        <taxon>Diptera</taxon>
        <taxon>Brachycera</taxon>
        <taxon>Muscomorpha</taxon>
        <taxon>Tephritoidea</taxon>
        <taxon>Tephritidae</taxon>
        <taxon>Ceratitis</taxon>
        <taxon>Ceratitis</taxon>
    </lineage>
</organism>
<accession>A0A811UGH8</accession>
<name>A0A811UGH8_CERCA</name>
<dbReference type="Proteomes" id="UP000606786">
    <property type="component" value="Unassembled WGS sequence"/>
</dbReference>
<sequence length="63" mass="7441">MVEKALMKRPASSTPPSLGVYHYYHSDFYYSMPNISMTLRKIINHNSKDNRHLRQLQILKFTA</sequence>
<protein>
    <submittedName>
        <fullName evidence="1">(Mediterranean fruit fly) hypothetical protein</fullName>
    </submittedName>
</protein>
<dbReference type="EMBL" id="CAJHJT010000012">
    <property type="protein sequence ID" value="CAD6996695.1"/>
    <property type="molecule type" value="Genomic_DNA"/>
</dbReference>